<evidence type="ECO:0000256" key="2">
    <source>
        <dbReference type="ARBA" id="ARBA00005641"/>
    </source>
</evidence>
<evidence type="ECO:0000256" key="7">
    <source>
        <dbReference type="ARBA" id="ARBA00023277"/>
    </source>
</evidence>
<dbReference type="Pfam" id="PF00150">
    <property type="entry name" value="Cellulase"/>
    <property type="match status" value="1"/>
</dbReference>
<keyword evidence="5" id="KW-0136">Cellulose degradation</keyword>
<dbReference type="PANTHER" id="PTHR35923">
    <property type="entry name" value="MAJOR EXTRACELLULAR ENDOGLUCANASE"/>
    <property type="match status" value="1"/>
</dbReference>
<evidence type="ECO:0000256" key="9">
    <source>
        <dbReference type="ARBA" id="ARBA00023326"/>
    </source>
</evidence>
<comment type="similarity">
    <text evidence="3">Belongs to the MOS2 family.</text>
</comment>
<dbReference type="PANTHER" id="PTHR35923:SF2">
    <property type="entry name" value="ENDOGLUCANASE"/>
    <property type="match status" value="1"/>
</dbReference>
<dbReference type="GO" id="GO:0030245">
    <property type="term" value="P:cellulose catabolic process"/>
    <property type="evidence" value="ECO:0007669"/>
    <property type="project" value="UniProtKB-KW"/>
</dbReference>
<dbReference type="InterPro" id="IPR026822">
    <property type="entry name" value="Spp2/MOS2_G-patch"/>
</dbReference>
<keyword evidence="4" id="KW-0378">Hydrolase</keyword>
<reference evidence="11" key="2">
    <citation type="submission" date="2022-06" db="UniProtKB">
        <authorList>
            <consortium name="EnsemblMetazoa"/>
        </authorList>
    </citation>
    <scope>IDENTIFICATION</scope>
    <source>
        <strain evidence="11">PS312</strain>
    </source>
</reference>
<feature type="compositionally biased region" description="Basic and acidic residues" evidence="10">
    <location>
        <begin position="215"/>
        <end position="229"/>
    </location>
</feature>
<keyword evidence="7" id="KW-0119">Carbohydrate metabolism</keyword>
<feature type="region of interest" description="Disordered" evidence="10">
    <location>
        <begin position="314"/>
        <end position="339"/>
    </location>
</feature>
<dbReference type="InterPro" id="IPR019028">
    <property type="entry name" value="CBM_49"/>
</dbReference>
<dbReference type="InterPro" id="IPR017853">
    <property type="entry name" value="GH"/>
</dbReference>
<dbReference type="SMART" id="SM00739">
    <property type="entry name" value="KOW"/>
    <property type="match status" value="2"/>
</dbReference>
<comment type="similarity">
    <text evidence="2">Belongs to the glycosyl hydrolase 5 (cellulase A) family.</text>
</comment>
<accession>A0A2A6CBF1</accession>
<organism evidence="11 12">
    <name type="scientific">Pristionchus pacificus</name>
    <name type="common">Parasitic nematode worm</name>
    <dbReference type="NCBI Taxonomy" id="54126"/>
    <lineage>
        <taxon>Eukaryota</taxon>
        <taxon>Metazoa</taxon>
        <taxon>Ecdysozoa</taxon>
        <taxon>Nematoda</taxon>
        <taxon>Chromadorea</taxon>
        <taxon>Rhabditida</taxon>
        <taxon>Rhabditina</taxon>
        <taxon>Diplogasteromorpha</taxon>
        <taxon>Diplogasteroidea</taxon>
        <taxon>Neodiplogasteridae</taxon>
        <taxon>Pristionchus</taxon>
    </lineage>
</organism>
<dbReference type="PROSITE" id="PS50174">
    <property type="entry name" value="G_PATCH"/>
    <property type="match status" value="1"/>
</dbReference>
<gene>
    <name evidence="11" type="primary">WBGene00106860</name>
</gene>
<dbReference type="Pfam" id="PF09478">
    <property type="entry name" value="CBM49"/>
    <property type="match status" value="1"/>
</dbReference>
<accession>A0A8R1UD58</accession>
<proteinExistence type="inferred from homology"/>
<dbReference type="AlphaFoldDB" id="A0A2A6CBF1"/>
<evidence type="ECO:0000256" key="1">
    <source>
        <dbReference type="ARBA" id="ARBA00004123"/>
    </source>
</evidence>
<feature type="compositionally biased region" description="Acidic residues" evidence="10">
    <location>
        <begin position="53"/>
        <end position="63"/>
    </location>
</feature>
<dbReference type="GO" id="GO:0003676">
    <property type="term" value="F:nucleic acid binding"/>
    <property type="evidence" value="ECO:0007669"/>
    <property type="project" value="InterPro"/>
</dbReference>
<evidence type="ECO:0000313" key="11">
    <source>
        <dbReference type="EnsemblMetazoa" id="PPA17306.1"/>
    </source>
</evidence>
<dbReference type="SMART" id="SM00443">
    <property type="entry name" value="G_patch"/>
    <property type="match status" value="1"/>
</dbReference>
<dbReference type="InterPro" id="IPR000467">
    <property type="entry name" value="G_patch_dom"/>
</dbReference>
<evidence type="ECO:0000256" key="3">
    <source>
        <dbReference type="ARBA" id="ARBA00010966"/>
    </source>
</evidence>
<dbReference type="GO" id="GO:0030246">
    <property type="term" value="F:carbohydrate binding"/>
    <property type="evidence" value="ECO:0007669"/>
    <property type="project" value="InterPro"/>
</dbReference>
<keyword evidence="6" id="KW-0539">Nucleus</keyword>
<evidence type="ECO:0000313" key="12">
    <source>
        <dbReference type="Proteomes" id="UP000005239"/>
    </source>
</evidence>
<dbReference type="GO" id="GO:0004553">
    <property type="term" value="F:hydrolase activity, hydrolyzing O-glycosyl compounds"/>
    <property type="evidence" value="ECO:0007669"/>
    <property type="project" value="InterPro"/>
</dbReference>
<keyword evidence="9" id="KW-0624">Polysaccharide degradation</keyword>
<evidence type="ECO:0000256" key="6">
    <source>
        <dbReference type="ARBA" id="ARBA00023242"/>
    </source>
</evidence>
<evidence type="ECO:0000256" key="5">
    <source>
        <dbReference type="ARBA" id="ARBA00023001"/>
    </source>
</evidence>
<feature type="region of interest" description="Disordered" evidence="10">
    <location>
        <begin position="206"/>
        <end position="230"/>
    </location>
</feature>
<keyword evidence="8" id="KW-0326">Glycosidase</keyword>
<protein>
    <submittedName>
        <fullName evidence="11">G-patch domain-containing protein</fullName>
    </submittedName>
</protein>
<dbReference type="GO" id="GO:0005634">
    <property type="term" value="C:nucleus"/>
    <property type="evidence" value="ECO:0007669"/>
    <property type="project" value="UniProtKB-SubCell"/>
</dbReference>
<name>A0A2A6CBF1_PRIPA</name>
<dbReference type="Pfam" id="PF25088">
    <property type="entry name" value="GPKOW_C"/>
    <property type="match status" value="1"/>
</dbReference>
<reference evidence="12" key="1">
    <citation type="journal article" date="2008" name="Nat. Genet.">
        <title>The Pristionchus pacificus genome provides a unique perspective on nematode lifestyle and parasitism.</title>
        <authorList>
            <person name="Dieterich C."/>
            <person name="Clifton S.W."/>
            <person name="Schuster L.N."/>
            <person name="Chinwalla A."/>
            <person name="Delehaunty K."/>
            <person name="Dinkelacker I."/>
            <person name="Fulton L."/>
            <person name="Fulton R."/>
            <person name="Godfrey J."/>
            <person name="Minx P."/>
            <person name="Mitreva M."/>
            <person name="Roeseler W."/>
            <person name="Tian H."/>
            <person name="Witte H."/>
            <person name="Yang S.P."/>
            <person name="Wilson R.K."/>
            <person name="Sommer R.J."/>
        </authorList>
    </citation>
    <scope>NUCLEOTIDE SEQUENCE [LARGE SCALE GENOMIC DNA]</scope>
    <source>
        <strain evidence="12">PS312</strain>
    </source>
</reference>
<sequence>MTTEHEVPAEAMEVVPSQPVKEPIKISFGVKKKLETLVIKTESQSVAALDVAEASDEDLEEEERAAKRRKLTHFEDGAMPEDDEDKKKKASVVIPMVMEVDWRVQKLLEQEKDGSISDSDRARLELLVGSNPVLAEQRKKEQGENQDDAIVVDTCKTETEDADYNQVSIESFGLAILRGCGWKDGEGIGKNPQKVAMRLLERRPKGLGLGATPKTVDKKKAKNGDKGDEVSQDIKTGSLIKITQGIHKGAYAKVDSRDDDNSSLVARLALGGRVIRVSLFACYAVNQKEFDKEGKVLNREEYDKEKRRIDKEKEKYEEKRRDDRDGERKKEKRRDDRDYERRKEDDSEVWVRVDCRVRMVSEDYKKGKHMDEKMRVVDVADRKNITLEDDDGRTHYNIRQSWLETVMPRSNGEKVIILRGRNRGAKGVMVEKDRERESLQISIIPTHEIVKVAFDDACQPLVLKGINYFGFETETYTPHGIWSYDLNVYLDFIKNNNFNAIRVPFSLEMVKNNPSNLNINCATNPGLCGKSALQLLDVFIDRAAERGFLIMLDNHRITPGGGISELWYNNEYPESQKFTKTHCRWNVFAIDLKNEPHDSASWGNSNAATDWNKAAERIINSLSSFLGLFFVEGIEWGNRLENVAQFPINTGNPSLNNRVVYSPHCYGPSVYDRPEFNTPDFPNNLDGMYMVKYGFIVNQTGQPVVVGEWGGRAEVGSKDMTWNQWYIEWLRSKCITNNFYWCLNPNSADTGGLLEDDWLTPIPRKINLTNRAQPNPTKFQAQNGQICITAGAFPEAHCQVGVKVTDGPGTTTTTVNAGPTTITTSAPIAPSTAVAQAPSTTTVPSSGGGGVTLSTVVVNQWQASGENGSAVKQYTLRISNGSPSTVCSVHIKLNASIKDKWNLDEVSSDLYRTPSWMTIAPDAVADQAGYIAYGESVPTVSSVHNC</sequence>
<dbReference type="EnsemblMetazoa" id="PPA17306.1">
    <property type="protein sequence ID" value="PPA17306.1"/>
    <property type="gene ID" value="WBGene00106860"/>
</dbReference>
<evidence type="ECO:0000256" key="8">
    <source>
        <dbReference type="ARBA" id="ARBA00023295"/>
    </source>
</evidence>
<evidence type="ECO:0000256" key="4">
    <source>
        <dbReference type="ARBA" id="ARBA00022801"/>
    </source>
</evidence>
<keyword evidence="12" id="KW-1185">Reference proteome</keyword>
<dbReference type="SUPFAM" id="SSF51445">
    <property type="entry name" value="(Trans)glycosidases"/>
    <property type="match status" value="1"/>
</dbReference>
<feature type="region of interest" description="Disordered" evidence="10">
    <location>
        <begin position="52"/>
        <end position="89"/>
    </location>
</feature>
<dbReference type="Gene3D" id="3.20.20.80">
    <property type="entry name" value="Glycosidases"/>
    <property type="match status" value="1"/>
</dbReference>
<dbReference type="InterPro" id="IPR001547">
    <property type="entry name" value="Glyco_hydro_5"/>
</dbReference>
<dbReference type="Proteomes" id="UP000005239">
    <property type="component" value="Unassembled WGS sequence"/>
</dbReference>
<evidence type="ECO:0000256" key="10">
    <source>
        <dbReference type="SAM" id="MobiDB-lite"/>
    </source>
</evidence>
<comment type="subcellular location">
    <subcellularLocation>
        <location evidence="1">Nucleus</location>
    </subcellularLocation>
</comment>
<dbReference type="Pfam" id="PF12656">
    <property type="entry name" value="G-patch_2"/>
    <property type="match status" value="1"/>
</dbReference>
<dbReference type="SMART" id="SM01063">
    <property type="entry name" value="CBM49"/>
    <property type="match status" value="1"/>
</dbReference>
<dbReference type="InterPro" id="IPR005824">
    <property type="entry name" value="KOW"/>
</dbReference>